<evidence type="ECO:0000256" key="4">
    <source>
        <dbReference type="ARBA" id="ARBA00023136"/>
    </source>
</evidence>
<dbReference type="SUPFAM" id="SSF103473">
    <property type="entry name" value="MFS general substrate transporter"/>
    <property type="match status" value="1"/>
</dbReference>
<keyword evidence="3 5" id="KW-1133">Transmembrane helix</keyword>
<dbReference type="Pfam" id="PF07690">
    <property type="entry name" value="MFS_1"/>
    <property type="match status" value="1"/>
</dbReference>
<name>A0A318LIU2_9PSEU</name>
<evidence type="ECO:0000313" key="7">
    <source>
        <dbReference type="EMBL" id="PXY21569.1"/>
    </source>
</evidence>
<feature type="transmembrane region" description="Helical" evidence="5">
    <location>
        <begin position="396"/>
        <end position="416"/>
    </location>
</feature>
<evidence type="ECO:0000256" key="3">
    <source>
        <dbReference type="ARBA" id="ARBA00022989"/>
    </source>
</evidence>
<comment type="subcellular location">
    <subcellularLocation>
        <location evidence="1">Cell membrane</location>
        <topology evidence="1">Multi-pass membrane protein</topology>
    </subcellularLocation>
</comment>
<dbReference type="PANTHER" id="PTHR11662:SF450">
    <property type="entry name" value="BLR1003 PROTEIN"/>
    <property type="match status" value="1"/>
</dbReference>
<dbReference type="Gene3D" id="1.20.1250.20">
    <property type="entry name" value="MFS general substrate transporter like domains"/>
    <property type="match status" value="2"/>
</dbReference>
<dbReference type="GO" id="GO:0022857">
    <property type="term" value="F:transmembrane transporter activity"/>
    <property type="evidence" value="ECO:0007669"/>
    <property type="project" value="InterPro"/>
</dbReference>
<dbReference type="InterPro" id="IPR036259">
    <property type="entry name" value="MFS_trans_sf"/>
</dbReference>
<dbReference type="Proteomes" id="UP000247892">
    <property type="component" value="Unassembled WGS sequence"/>
</dbReference>
<sequence length="427" mass="44771">MSPATSSVAEVGTSRRGWLVVAALVLFMVVNWADRSILGLAAQPMMADLDLTPEQFGFLGSAFFFLFSISGIVVGFLANRISSRWLLFALVCVWSLTQLPIVFTSSLAVVLISRIVLGAAEGPSNGLATHAAYTWFPPEKRGLPTSFITSGSSIAKFVMAPVMTFVIVGFGWRAAFLTLAVLGAVWCVLWLAIGREGPYRAAKTPDEAVETTGERKVPLHRILLSGSFIGAVLGTFPQYALITVVMTWLPSYFETALGFSAVQAGTFFGLPSLGAMIAMIGGSYVTDRVLTRGGTARVARGVVAGAALVIGGALIVVLTMLDSPYVVLGMFVLGYGISMCSMPLMYAVVGSLAPTRQRAGVLGVFLALQNSAGIVAPAVAGALISSAPDEATGYGTVFLLCGAIVVVGGLVLTVLVNPERDTRRINA</sequence>
<dbReference type="AlphaFoldDB" id="A0A318LIU2"/>
<feature type="transmembrane region" description="Helical" evidence="5">
    <location>
        <begin position="361"/>
        <end position="384"/>
    </location>
</feature>
<evidence type="ECO:0000256" key="2">
    <source>
        <dbReference type="ARBA" id="ARBA00022692"/>
    </source>
</evidence>
<dbReference type="PANTHER" id="PTHR11662">
    <property type="entry name" value="SOLUTE CARRIER FAMILY 17"/>
    <property type="match status" value="1"/>
</dbReference>
<keyword evidence="8" id="KW-1185">Reference proteome</keyword>
<comment type="caution">
    <text evidence="7">The sequence shown here is derived from an EMBL/GenBank/DDBJ whole genome shotgun (WGS) entry which is preliminary data.</text>
</comment>
<gene>
    <name evidence="7" type="ORF">BA062_32190</name>
</gene>
<feature type="transmembrane region" description="Helical" evidence="5">
    <location>
        <begin position="85"/>
        <end position="117"/>
    </location>
</feature>
<evidence type="ECO:0000259" key="6">
    <source>
        <dbReference type="PROSITE" id="PS50850"/>
    </source>
</evidence>
<feature type="transmembrane region" description="Helical" evidence="5">
    <location>
        <begin position="327"/>
        <end position="349"/>
    </location>
</feature>
<dbReference type="InterPro" id="IPR020846">
    <property type="entry name" value="MFS_dom"/>
</dbReference>
<feature type="transmembrane region" description="Helical" evidence="5">
    <location>
        <begin position="261"/>
        <end position="286"/>
    </location>
</feature>
<dbReference type="GO" id="GO:0005886">
    <property type="term" value="C:plasma membrane"/>
    <property type="evidence" value="ECO:0007669"/>
    <property type="project" value="UniProtKB-SubCell"/>
</dbReference>
<evidence type="ECO:0000256" key="5">
    <source>
        <dbReference type="SAM" id="Phobius"/>
    </source>
</evidence>
<feature type="transmembrane region" description="Helical" evidence="5">
    <location>
        <begin position="18"/>
        <end position="38"/>
    </location>
</feature>
<evidence type="ECO:0000256" key="1">
    <source>
        <dbReference type="ARBA" id="ARBA00004651"/>
    </source>
</evidence>
<accession>A0A318LIU2</accession>
<feature type="transmembrane region" description="Helical" evidence="5">
    <location>
        <begin position="170"/>
        <end position="193"/>
    </location>
</feature>
<dbReference type="InterPro" id="IPR050382">
    <property type="entry name" value="MFS_Na/Anion_cotransporter"/>
</dbReference>
<dbReference type="InterPro" id="IPR011701">
    <property type="entry name" value="MFS"/>
</dbReference>
<protein>
    <recommendedName>
        <fullName evidence="6">Major facilitator superfamily (MFS) profile domain-containing protein</fullName>
    </recommendedName>
</protein>
<dbReference type="EMBL" id="MASU01000015">
    <property type="protein sequence ID" value="PXY21569.1"/>
    <property type="molecule type" value="Genomic_DNA"/>
</dbReference>
<feature type="transmembrane region" description="Helical" evidence="5">
    <location>
        <begin position="222"/>
        <end position="249"/>
    </location>
</feature>
<feature type="transmembrane region" description="Helical" evidence="5">
    <location>
        <begin position="298"/>
        <end position="321"/>
    </location>
</feature>
<keyword evidence="2 5" id="KW-0812">Transmembrane</keyword>
<dbReference type="PROSITE" id="PS50850">
    <property type="entry name" value="MFS"/>
    <property type="match status" value="1"/>
</dbReference>
<keyword evidence="4 5" id="KW-0472">Membrane</keyword>
<evidence type="ECO:0000313" key="8">
    <source>
        <dbReference type="Proteomes" id="UP000247892"/>
    </source>
</evidence>
<feature type="transmembrane region" description="Helical" evidence="5">
    <location>
        <begin position="58"/>
        <end position="78"/>
    </location>
</feature>
<reference evidence="7 8" key="1">
    <citation type="submission" date="2016-07" db="EMBL/GenBank/DDBJ databases">
        <title>Draft genome sequence of Prauserella sp. YIM 121212, isolated from alkaline soil.</title>
        <authorList>
            <person name="Ruckert C."/>
            <person name="Albersmeier A."/>
            <person name="Jiang C.-L."/>
            <person name="Jiang Y."/>
            <person name="Kalinowski J."/>
            <person name="Schneider O."/>
            <person name="Winkler A."/>
            <person name="Zotchev S.B."/>
        </authorList>
    </citation>
    <scope>NUCLEOTIDE SEQUENCE [LARGE SCALE GENOMIC DNA]</scope>
    <source>
        <strain evidence="7 8">YIM 121212</strain>
    </source>
</reference>
<feature type="domain" description="Major facilitator superfamily (MFS) profile" evidence="6">
    <location>
        <begin position="20"/>
        <end position="420"/>
    </location>
</feature>
<proteinExistence type="predicted"/>
<organism evidence="7 8">
    <name type="scientific">Prauserella flavalba</name>
    <dbReference type="NCBI Taxonomy" id="1477506"/>
    <lineage>
        <taxon>Bacteria</taxon>
        <taxon>Bacillati</taxon>
        <taxon>Actinomycetota</taxon>
        <taxon>Actinomycetes</taxon>
        <taxon>Pseudonocardiales</taxon>
        <taxon>Pseudonocardiaceae</taxon>
        <taxon>Prauserella</taxon>
    </lineage>
</organism>